<evidence type="ECO:0000256" key="5">
    <source>
        <dbReference type="SAM" id="Phobius"/>
    </source>
</evidence>
<dbReference type="GO" id="GO:0035348">
    <property type="term" value="P:acetyl-CoA transmembrane transport"/>
    <property type="evidence" value="ECO:0007669"/>
    <property type="project" value="InterPro"/>
</dbReference>
<keyword evidence="2 5" id="KW-0812">Transmembrane</keyword>
<keyword evidence="3 5" id="KW-1133">Transmembrane helix</keyword>
<dbReference type="InterPro" id="IPR036259">
    <property type="entry name" value="MFS_trans_sf"/>
</dbReference>
<feature type="transmembrane region" description="Helical" evidence="5">
    <location>
        <begin position="85"/>
        <end position="103"/>
    </location>
</feature>
<feature type="transmembrane region" description="Helical" evidence="5">
    <location>
        <begin position="157"/>
        <end position="174"/>
    </location>
</feature>
<sequence length="491" mass="53463">MRYTFLTPGIRKDLPNIAILSFLYLLQGIPLGVTLGSLPFLLKSRLSFSQMAIFSLAGYPYSLKLLWSPLVDSLFWRSIGRRKSWVLPVQIVTAAVMWWISSWVDSEVDGLHPDINLLTISFTFLVMLSATQDVAVDGWAIEALAKENIEYASTAQTLGLNSGYFLSFTVFLALNSPEFCSRYLSFLMTDGKGVLQLGSYLRFWSLLYMVATACVSQVREREPLEVESAAGVYATVLRISKMPNMLVLLALLFICKVPFTLNESVTALKLVELGVDRDILAAAVLIDFPIQVVVGVLAARWAAGGGAWRTWLKAYYGRLFFAGVGVIVVWAYPTGGITNSYLSIVVASSVMSSFVSTVQFVSLGSFFATIADPTVGGTYMTLLNTFSNLGGTWAKPIVLWLVDFLTVSTCMDSNGSLGPEDGHGCAVNESAKLACSESGGSCTVVRDGYYVVGIASVLLGIALLRFAIRPLVESVNAVPTHKWAVPIQRKS</sequence>
<dbReference type="GO" id="GO:0016020">
    <property type="term" value="C:membrane"/>
    <property type="evidence" value="ECO:0007669"/>
    <property type="project" value="UniProtKB-SubCell"/>
</dbReference>
<dbReference type="SUPFAM" id="SSF103473">
    <property type="entry name" value="MFS general substrate transporter"/>
    <property type="match status" value="1"/>
</dbReference>
<dbReference type="GO" id="GO:0008521">
    <property type="term" value="F:acetyl-CoA transmembrane transporter activity"/>
    <property type="evidence" value="ECO:0007669"/>
    <property type="project" value="InterPro"/>
</dbReference>
<dbReference type="Pfam" id="PF13000">
    <property type="entry name" value="Acatn"/>
    <property type="match status" value="3"/>
</dbReference>
<dbReference type="Gene3D" id="1.20.1250.20">
    <property type="entry name" value="MFS general substrate transporter like domains"/>
    <property type="match status" value="1"/>
</dbReference>
<dbReference type="Proteomes" id="UP000070544">
    <property type="component" value="Unassembled WGS sequence"/>
</dbReference>
<keyword evidence="7" id="KW-1185">Reference proteome</keyword>
<dbReference type="STRING" id="1344416.A0A139AT03"/>
<evidence type="ECO:0000313" key="7">
    <source>
        <dbReference type="Proteomes" id="UP000070544"/>
    </source>
</evidence>
<organism evidence="6 7">
    <name type="scientific">Gonapodya prolifera (strain JEL478)</name>
    <name type="common">Monoblepharis prolifera</name>
    <dbReference type="NCBI Taxonomy" id="1344416"/>
    <lineage>
        <taxon>Eukaryota</taxon>
        <taxon>Fungi</taxon>
        <taxon>Fungi incertae sedis</taxon>
        <taxon>Chytridiomycota</taxon>
        <taxon>Chytridiomycota incertae sedis</taxon>
        <taxon>Monoblepharidomycetes</taxon>
        <taxon>Monoblepharidales</taxon>
        <taxon>Gonapodyaceae</taxon>
        <taxon>Gonapodya</taxon>
    </lineage>
</organism>
<feature type="transmembrane region" description="Helical" evidence="5">
    <location>
        <begin position="315"/>
        <end position="332"/>
    </location>
</feature>
<dbReference type="OMA" id="RRKSWIM"/>
<feature type="transmembrane region" description="Helical" evidence="5">
    <location>
        <begin position="20"/>
        <end position="42"/>
    </location>
</feature>
<feature type="transmembrane region" description="Helical" evidence="5">
    <location>
        <begin position="382"/>
        <end position="402"/>
    </location>
</feature>
<dbReference type="OrthoDB" id="6415790at2759"/>
<evidence type="ECO:0000256" key="2">
    <source>
        <dbReference type="ARBA" id="ARBA00022692"/>
    </source>
</evidence>
<gene>
    <name evidence="6" type="ORF">M427DRAFT_131820</name>
</gene>
<dbReference type="InterPro" id="IPR024371">
    <property type="entry name" value="AcetylCoA_trans_1-like"/>
</dbReference>
<dbReference type="FunFam" id="1.20.1250.20:FF:000289">
    <property type="entry name" value="Acetyl-coenzyme A transporter 1"/>
    <property type="match status" value="1"/>
</dbReference>
<keyword evidence="4 5" id="KW-0472">Membrane</keyword>
<proteinExistence type="predicted"/>
<reference evidence="6 7" key="1">
    <citation type="journal article" date="2015" name="Genome Biol. Evol.">
        <title>Phylogenomic analyses indicate that early fungi evolved digesting cell walls of algal ancestors of land plants.</title>
        <authorList>
            <person name="Chang Y."/>
            <person name="Wang S."/>
            <person name="Sekimoto S."/>
            <person name="Aerts A.L."/>
            <person name="Choi C."/>
            <person name="Clum A."/>
            <person name="LaButti K.M."/>
            <person name="Lindquist E.A."/>
            <person name="Yee Ngan C."/>
            <person name="Ohm R.A."/>
            <person name="Salamov A.A."/>
            <person name="Grigoriev I.V."/>
            <person name="Spatafora J.W."/>
            <person name="Berbee M.L."/>
        </authorList>
    </citation>
    <scope>NUCLEOTIDE SEQUENCE [LARGE SCALE GENOMIC DNA]</scope>
    <source>
        <strain evidence="6 7">JEL478</strain>
    </source>
</reference>
<protein>
    <recommendedName>
        <fullName evidence="8">MFS general substrate transporter</fullName>
    </recommendedName>
</protein>
<feature type="transmembrane region" description="Helical" evidence="5">
    <location>
        <begin position="448"/>
        <end position="468"/>
    </location>
</feature>
<dbReference type="EMBL" id="KQ965737">
    <property type="protein sequence ID" value="KXS19867.1"/>
    <property type="molecule type" value="Genomic_DNA"/>
</dbReference>
<evidence type="ECO:0000256" key="4">
    <source>
        <dbReference type="ARBA" id="ARBA00023136"/>
    </source>
</evidence>
<comment type="subcellular location">
    <subcellularLocation>
        <location evidence="1">Membrane</location>
        <topology evidence="1">Multi-pass membrane protein</topology>
    </subcellularLocation>
</comment>
<feature type="transmembrane region" description="Helical" evidence="5">
    <location>
        <begin position="242"/>
        <end position="259"/>
    </location>
</feature>
<evidence type="ECO:0000256" key="3">
    <source>
        <dbReference type="ARBA" id="ARBA00022989"/>
    </source>
</evidence>
<dbReference type="AlphaFoldDB" id="A0A139AT03"/>
<feature type="transmembrane region" description="Helical" evidence="5">
    <location>
        <begin position="279"/>
        <end position="303"/>
    </location>
</feature>
<feature type="transmembrane region" description="Helical" evidence="5">
    <location>
        <begin position="344"/>
        <end position="370"/>
    </location>
</feature>
<dbReference type="InterPro" id="IPR004752">
    <property type="entry name" value="AmpG_permease/AT-1"/>
</dbReference>
<accession>A0A139AT03</accession>
<evidence type="ECO:0000313" key="6">
    <source>
        <dbReference type="EMBL" id="KXS19867.1"/>
    </source>
</evidence>
<evidence type="ECO:0000256" key="1">
    <source>
        <dbReference type="ARBA" id="ARBA00004141"/>
    </source>
</evidence>
<name>A0A139AT03_GONPJ</name>
<evidence type="ECO:0008006" key="8">
    <source>
        <dbReference type="Google" id="ProtNLM"/>
    </source>
</evidence>
<dbReference type="PANTHER" id="PTHR12778:SF9">
    <property type="entry name" value="ACETYL-COENZYME A TRANSPORTER 1"/>
    <property type="match status" value="1"/>
</dbReference>
<dbReference type="PANTHER" id="PTHR12778">
    <property type="entry name" value="SOLUTE CARRIER FAMILY 33 ACETYL-COA TRANSPORTER -RELATED"/>
    <property type="match status" value="1"/>
</dbReference>